<dbReference type="KEGG" id="bda:FSZ17_15460"/>
<sequence length="65" mass="7789">MDRKFIFKMIQSCLKQYNESVSFGSVEFEEMYQKINLMKESEKESDLHDIVNDVVYGYITDSPYF</sequence>
<reference evidence="2" key="1">
    <citation type="submission" date="2019-08" db="EMBL/GenBank/DDBJ databases">
        <authorList>
            <person name="Zheng X."/>
        </authorList>
    </citation>
    <scope>NUCLEOTIDE SEQUENCE [LARGE SCALE GENOMIC DNA]</scope>
    <source>
        <strain evidence="2">FJAT-25496</strain>
    </source>
</reference>
<evidence type="ECO:0000313" key="2">
    <source>
        <dbReference type="Proteomes" id="UP000321555"/>
    </source>
</evidence>
<dbReference type="InterPro" id="IPR025546">
    <property type="entry name" value="YqzH"/>
</dbReference>
<name>A0A5B8Z5X3_CYTDA</name>
<keyword evidence="2" id="KW-1185">Reference proteome</keyword>
<dbReference type="Pfam" id="PF14164">
    <property type="entry name" value="YqzH"/>
    <property type="match status" value="1"/>
</dbReference>
<dbReference type="OrthoDB" id="2937597at2"/>
<organism evidence="1 2">
    <name type="scientific">Cytobacillus dafuensis</name>
    <name type="common">Bacillus dafuensis</name>
    <dbReference type="NCBI Taxonomy" id="1742359"/>
    <lineage>
        <taxon>Bacteria</taxon>
        <taxon>Bacillati</taxon>
        <taxon>Bacillota</taxon>
        <taxon>Bacilli</taxon>
        <taxon>Bacillales</taxon>
        <taxon>Bacillaceae</taxon>
        <taxon>Cytobacillus</taxon>
    </lineage>
</organism>
<gene>
    <name evidence="1" type="ORF">FSZ17_15460</name>
</gene>
<dbReference type="AlphaFoldDB" id="A0A5B8Z5X3"/>
<protein>
    <submittedName>
        <fullName evidence="1">Uncharacterized protein</fullName>
    </submittedName>
</protein>
<dbReference type="EMBL" id="CP042593">
    <property type="protein sequence ID" value="QED48530.1"/>
    <property type="molecule type" value="Genomic_DNA"/>
</dbReference>
<accession>A0A5B8Z5X3</accession>
<evidence type="ECO:0000313" key="1">
    <source>
        <dbReference type="EMBL" id="QED48530.1"/>
    </source>
</evidence>
<proteinExistence type="predicted"/>
<dbReference type="RefSeq" id="WP_057771455.1">
    <property type="nucleotide sequence ID" value="NZ_CP042593.1"/>
</dbReference>
<dbReference type="STRING" id="1742359.GCA_001439625_02173"/>
<dbReference type="Proteomes" id="UP000321555">
    <property type="component" value="Chromosome"/>
</dbReference>